<dbReference type="InterPro" id="IPR019734">
    <property type="entry name" value="TPR_rpt"/>
</dbReference>
<sequence>MTDPLLDALQLHQGGRLAEAADLYAAILRDAPLHADALHLLGILKAQQGGPVRESVGLIAQAAALNPDAPSYRSNLTKAVRGDWPAAAAGLRDAGDALFDHGQPAPAARAYRAAAMIQPDDPLAWGNRALACRNGGARADAAEPARRAAALDPADAAVARLAAAILLDARHPAAADAIRRAIADAPTDADLRRGLADATKIAGRYAEAAPLYRAALTLDPAQATAWFHLGVVLGDQGRHADSLAPYGRAVRLDPTAVDPRYNLAHAQLVTGDWRAGWESFAVRFARGVALPTRQLPRWRGEPLNGKTLLFYGEQGHGDAIQMMRYAPLIAQAGGRVVVECLPGLVRLFADAPGVAAAVPLGDDPPADVLCPMMDAPGLFATTPDQCPNRAPYLRVPADARQPALPEDRSVLTIGLVWAGDPHNSDARWSHADTRRSVPLAGFAPLLDCPALRLVSLQKGGAAAQAAEAPFAGRVWADDIAAARDFADTAALVQRLDLVISVDTAVAHLAGALGVPVWVLSRFDGCWRWLLDREDSPWYPTARLFRQPALGDWTPVLRAVTAAARRLAPPP</sequence>
<dbReference type="Pfam" id="PF01075">
    <property type="entry name" value="Glyco_transf_9"/>
    <property type="match status" value="1"/>
</dbReference>
<gene>
    <name evidence="2" type="ORF">D3877_18700</name>
</gene>
<proteinExistence type="predicted"/>
<dbReference type="PANTHER" id="PTHR44809">
    <property type="match status" value="1"/>
</dbReference>
<reference evidence="2 3" key="1">
    <citation type="submission" date="2018-09" db="EMBL/GenBank/DDBJ databases">
        <authorList>
            <person name="Zhu H."/>
        </authorList>
    </citation>
    <scope>NUCLEOTIDE SEQUENCE [LARGE SCALE GENOMIC DNA]</scope>
    <source>
        <strain evidence="2 3">K2W22B-5</strain>
    </source>
</reference>
<accession>A0A418VYA1</accession>
<dbReference type="AlphaFoldDB" id="A0A418VYA1"/>
<dbReference type="InterPro" id="IPR002201">
    <property type="entry name" value="Glyco_trans_9"/>
</dbReference>
<dbReference type="RefSeq" id="WP_119832174.1">
    <property type="nucleotide sequence ID" value="NZ_QYUL01000002.1"/>
</dbReference>
<dbReference type="PANTHER" id="PTHR44809:SF1">
    <property type="entry name" value="PROTEIN O-MANNOSYL-TRANSFERASE TMTC1"/>
    <property type="match status" value="1"/>
</dbReference>
<dbReference type="SUPFAM" id="SSF48452">
    <property type="entry name" value="TPR-like"/>
    <property type="match status" value="2"/>
</dbReference>
<dbReference type="SUPFAM" id="SSF53756">
    <property type="entry name" value="UDP-Glycosyltransferase/glycogen phosphorylase"/>
    <property type="match status" value="1"/>
</dbReference>
<dbReference type="EMBL" id="QYUL01000002">
    <property type="protein sequence ID" value="RJF82095.1"/>
    <property type="molecule type" value="Genomic_DNA"/>
</dbReference>
<evidence type="ECO:0000256" key="1">
    <source>
        <dbReference type="PROSITE-ProRule" id="PRU00339"/>
    </source>
</evidence>
<dbReference type="PROSITE" id="PS50005">
    <property type="entry name" value="TPR"/>
    <property type="match status" value="2"/>
</dbReference>
<evidence type="ECO:0000313" key="2">
    <source>
        <dbReference type="EMBL" id="RJF82095.1"/>
    </source>
</evidence>
<evidence type="ECO:0000313" key="3">
    <source>
        <dbReference type="Proteomes" id="UP000283458"/>
    </source>
</evidence>
<dbReference type="SMART" id="SM00028">
    <property type="entry name" value="TPR"/>
    <property type="match status" value="4"/>
</dbReference>
<dbReference type="GO" id="GO:0016757">
    <property type="term" value="F:glycosyltransferase activity"/>
    <property type="evidence" value="ECO:0007669"/>
    <property type="project" value="InterPro"/>
</dbReference>
<keyword evidence="1" id="KW-0802">TPR repeat</keyword>
<comment type="caution">
    <text evidence="2">The sequence shown here is derived from an EMBL/GenBank/DDBJ whole genome shotgun (WGS) entry which is preliminary data.</text>
</comment>
<dbReference type="Pfam" id="PF13432">
    <property type="entry name" value="TPR_16"/>
    <property type="match status" value="2"/>
</dbReference>
<dbReference type="Proteomes" id="UP000283458">
    <property type="component" value="Unassembled WGS sequence"/>
</dbReference>
<feature type="repeat" description="TPR" evidence="1">
    <location>
        <begin position="223"/>
        <end position="256"/>
    </location>
</feature>
<name>A0A418VYA1_9PROT</name>
<keyword evidence="3" id="KW-1185">Reference proteome</keyword>
<dbReference type="InterPro" id="IPR052943">
    <property type="entry name" value="TMTC_O-mannosyl-trnsfr"/>
</dbReference>
<organism evidence="2 3">
    <name type="scientific">Azospirillum cavernae</name>
    <dbReference type="NCBI Taxonomy" id="2320860"/>
    <lineage>
        <taxon>Bacteria</taxon>
        <taxon>Pseudomonadati</taxon>
        <taxon>Pseudomonadota</taxon>
        <taxon>Alphaproteobacteria</taxon>
        <taxon>Rhodospirillales</taxon>
        <taxon>Azospirillaceae</taxon>
        <taxon>Azospirillum</taxon>
    </lineage>
</organism>
<dbReference type="Gene3D" id="1.25.40.10">
    <property type="entry name" value="Tetratricopeptide repeat domain"/>
    <property type="match status" value="3"/>
</dbReference>
<dbReference type="OrthoDB" id="9814887at2"/>
<protein>
    <submittedName>
        <fullName evidence="2">Tetratricopeptide repeat protein</fullName>
    </submittedName>
</protein>
<dbReference type="Gene3D" id="3.40.50.2000">
    <property type="entry name" value="Glycogen Phosphorylase B"/>
    <property type="match status" value="1"/>
</dbReference>
<feature type="repeat" description="TPR" evidence="1">
    <location>
        <begin position="189"/>
        <end position="222"/>
    </location>
</feature>
<dbReference type="InterPro" id="IPR011990">
    <property type="entry name" value="TPR-like_helical_dom_sf"/>
</dbReference>